<dbReference type="InterPro" id="IPR013762">
    <property type="entry name" value="Integrase-like_cat_sf"/>
</dbReference>
<dbReference type="PANTHER" id="PTHR30349">
    <property type="entry name" value="PHAGE INTEGRASE-RELATED"/>
    <property type="match status" value="1"/>
</dbReference>
<dbReference type="InterPro" id="IPR011010">
    <property type="entry name" value="DNA_brk_join_enz"/>
</dbReference>
<dbReference type="Gene3D" id="1.10.150.130">
    <property type="match status" value="1"/>
</dbReference>
<protein>
    <submittedName>
        <fullName evidence="6">Tyrosine-type recombinase/integrase</fullName>
    </submittedName>
</protein>
<dbReference type="PROSITE" id="PS51898">
    <property type="entry name" value="TYR_RECOMBINASE"/>
    <property type="match status" value="1"/>
</dbReference>
<proteinExistence type="predicted"/>
<dbReference type="Gene3D" id="1.10.443.10">
    <property type="entry name" value="Intergrase catalytic core"/>
    <property type="match status" value="1"/>
</dbReference>
<dbReference type="InterPro" id="IPR050090">
    <property type="entry name" value="Tyrosine_recombinase_XerCD"/>
</dbReference>
<dbReference type="CDD" id="cd01189">
    <property type="entry name" value="INT_ICEBs1_C_like"/>
    <property type="match status" value="1"/>
</dbReference>
<dbReference type="InterPro" id="IPR010998">
    <property type="entry name" value="Integrase_recombinase_N"/>
</dbReference>
<feature type="domain" description="Tyr recombinase" evidence="4">
    <location>
        <begin position="272"/>
        <end position="471"/>
    </location>
</feature>
<keyword evidence="7" id="KW-1185">Reference proteome</keyword>
<dbReference type="Proteomes" id="UP001501570">
    <property type="component" value="Unassembled WGS sequence"/>
</dbReference>
<comment type="caution">
    <text evidence="6">The sequence shown here is derived from an EMBL/GenBank/DDBJ whole genome shotgun (WGS) entry which is preliminary data.</text>
</comment>
<reference evidence="7" key="1">
    <citation type="journal article" date="2019" name="Int. J. Syst. Evol. Microbiol.">
        <title>The Global Catalogue of Microorganisms (GCM) 10K type strain sequencing project: providing services to taxonomists for standard genome sequencing and annotation.</title>
        <authorList>
            <consortium name="The Broad Institute Genomics Platform"/>
            <consortium name="The Broad Institute Genome Sequencing Center for Infectious Disease"/>
            <person name="Wu L."/>
            <person name="Ma J."/>
        </authorList>
    </citation>
    <scope>NUCLEOTIDE SEQUENCE [LARGE SCALE GENOMIC DNA]</scope>
    <source>
        <strain evidence="7">JCM 18304</strain>
    </source>
</reference>
<dbReference type="InterPro" id="IPR044068">
    <property type="entry name" value="CB"/>
</dbReference>
<keyword evidence="1 3" id="KW-0238">DNA-binding</keyword>
<evidence type="ECO:0000313" key="6">
    <source>
        <dbReference type="EMBL" id="GAA5200772.1"/>
    </source>
</evidence>
<feature type="domain" description="Core-binding (CB)" evidence="5">
    <location>
        <begin position="123"/>
        <end position="229"/>
    </location>
</feature>
<evidence type="ECO:0000256" key="2">
    <source>
        <dbReference type="ARBA" id="ARBA00023172"/>
    </source>
</evidence>
<name>A0ABP9SU45_9ACTN</name>
<keyword evidence="2" id="KW-0233">DNA recombination</keyword>
<dbReference type="InterPro" id="IPR002104">
    <property type="entry name" value="Integrase_catalytic"/>
</dbReference>
<evidence type="ECO:0000256" key="1">
    <source>
        <dbReference type="ARBA" id="ARBA00023125"/>
    </source>
</evidence>
<dbReference type="PANTHER" id="PTHR30349:SF91">
    <property type="entry name" value="INTA PROTEIN"/>
    <property type="match status" value="1"/>
</dbReference>
<evidence type="ECO:0000256" key="3">
    <source>
        <dbReference type="PROSITE-ProRule" id="PRU01248"/>
    </source>
</evidence>
<evidence type="ECO:0000313" key="7">
    <source>
        <dbReference type="Proteomes" id="UP001501570"/>
    </source>
</evidence>
<dbReference type="Pfam" id="PF00589">
    <property type="entry name" value="Phage_integrase"/>
    <property type="match status" value="1"/>
</dbReference>
<gene>
    <name evidence="6" type="ORF">GCM10023322_79360</name>
</gene>
<evidence type="ECO:0000259" key="4">
    <source>
        <dbReference type="PROSITE" id="PS51898"/>
    </source>
</evidence>
<dbReference type="EMBL" id="BAABJQ010000045">
    <property type="protein sequence ID" value="GAA5200772.1"/>
    <property type="molecule type" value="Genomic_DNA"/>
</dbReference>
<dbReference type="SUPFAM" id="SSF56349">
    <property type="entry name" value="DNA breaking-rejoining enzymes"/>
    <property type="match status" value="2"/>
</dbReference>
<evidence type="ECO:0000259" key="5">
    <source>
        <dbReference type="PROSITE" id="PS51900"/>
    </source>
</evidence>
<sequence length="487" mass="54020">MAEGSIFKICSCHNELGRKLRGKCPKLHRPGGGWSPTHGRWAYQIELPQKADGGRRQLRRSSFDTRDDAANDLGTARSLLALAAGEHSVEVQIADLLAALKRGQPLPDRDLVARRVRAGVSASRAMPLADYLWQWHRSRKIETTTLRLYEGHIRNYLVPHLGHVPIDQLRIGHVQDMFDAIAERTTEVELARQSDDKQIRDSVKGARLVSGATMHRIRATLRKALNDAIRAHRLIEFNPAAHVELPSGKRPKARVWTAAAVAAWKATGARPSPVMVWTPQQAGQFLDYAETHDIMLYPLYALILHRGLRRGEAVGLRDADVDLDTGIAVISQQITTLGYAPVTKRVKSEAGDRTITLDTSTLTALRAHHARRARWQLVSGPDWPGAGLFFVKPDGHSWHPELVSERFEHLVADAGLPPIRLHDLRHCAASYLKAAGADMKDIQETLGHSSISITADTYTSVIQELETERAKAEAAAALIPRTRRRAS</sequence>
<dbReference type="PROSITE" id="PS51900">
    <property type="entry name" value="CB"/>
    <property type="match status" value="1"/>
</dbReference>
<organism evidence="6 7">
    <name type="scientific">Rugosimonospora acidiphila</name>
    <dbReference type="NCBI Taxonomy" id="556531"/>
    <lineage>
        <taxon>Bacteria</taxon>
        <taxon>Bacillati</taxon>
        <taxon>Actinomycetota</taxon>
        <taxon>Actinomycetes</taxon>
        <taxon>Micromonosporales</taxon>
        <taxon>Micromonosporaceae</taxon>
        <taxon>Rugosimonospora</taxon>
    </lineage>
</organism>
<accession>A0ABP9SU45</accession>
<dbReference type="RefSeq" id="WP_345638675.1">
    <property type="nucleotide sequence ID" value="NZ_BAABJQ010000045.1"/>
</dbReference>